<name>A0ABN9SWY4_9DINO</name>
<accession>A0ABN9SWY4</accession>
<reference evidence="2" key="1">
    <citation type="submission" date="2023-10" db="EMBL/GenBank/DDBJ databases">
        <authorList>
            <person name="Chen Y."/>
            <person name="Shah S."/>
            <person name="Dougan E. K."/>
            <person name="Thang M."/>
            <person name="Chan C."/>
        </authorList>
    </citation>
    <scope>NUCLEOTIDE SEQUENCE [LARGE SCALE GENOMIC DNA]</scope>
</reference>
<sequence length="894" mass="99928">MELGETANRALSALRQLHRGSLDDSLLGLADCWRLGIVFDNLDGGLSRRVPGEVGHQSPPSTTPSQGAAPLRLRLAAAAAGNQSQSTFRQRVAELRRRSAGRSGRLPDRGETFPDQWDRLALPPPGTRPVSARSVSPRVAQKLEMFKEEMLRKDGEACVQARQRRNYVDLPFRQKTKTLQTARRVVLAGMPCRTAEKVDEVGLCYVVKKAEPVENEPEVTLRLVFDERRSNLRWRSPLWCARGGVRATSFLDVSGETKEDDMSVRFGTCEFPDVYDTVELGEELASHFGSHSVSGDALDALLPEGSSGPGDVRCVGAKVSLMAFSRACWTAQTTMEDPFHAGGPLPHRSRELPATHEEYIDDFGVLGLGFRTQPGRETVATVEEVWLGPKELVVVAGFKDTTGMVVFGIRGILTHQRELPDTGARSVGLLSWGFLICRGVLSVFADVHSGRMEFRWGARREVLREVLREMAATAATVLLISWDRSTPWGPTVTMFYVNLCDAWCEAEAFRRVGGDVELGIRIRGLPVHEGMAARDLGRGMREYLGSVPSDRNYRDGPSRGFTIGQTSKERRTDERVLPEKVASRIEALADLAEVDPFQPLRMGVSIPVKVLRLVSRGYLMICTNVDVGFGAEFDRTDEVNVRRLELLTYSADFCVMLAKCLVEARPTLQERREVDLTKRAVERLIYETLERSIWRTEGEGPSAMGWPPPLPDEARVQAVQDYADMMQDLRDWAHRWYSDLTQRATDSTEWRDWCVAFMVDIILSGADEAQRRLLLNGPPRHTVADVVRGLCSSVGRPRYPDQYRKRGNAHRRNDAERLHLQRAPRREGVTHGLALLPLSVSTKTALGCYVADVRRGLGFALEGNLPMMKREEIEDAVPGYLDRLVEDEEVCSHR</sequence>
<evidence type="ECO:0000256" key="1">
    <source>
        <dbReference type="SAM" id="MobiDB-lite"/>
    </source>
</evidence>
<keyword evidence="3" id="KW-1185">Reference proteome</keyword>
<protein>
    <submittedName>
        <fullName evidence="2">Uncharacterized protein</fullName>
    </submittedName>
</protein>
<dbReference type="Proteomes" id="UP001189429">
    <property type="component" value="Unassembled WGS sequence"/>
</dbReference>
<organism evidence="2 3">
    <name type="scientific">Prorocentrum cordatum</name>
    <dbReference type="NCBI Taxonomy" id="2364126"/>
    <lineage>
        <taxon>Eukaryota</taxon>
        <taxon>Sar</taxon>
        <taxon>Alveolata</taxon>
        <taxon>Dinophyceae</taxon>
        <taxon>Prorocentrales</taxon>
        <taxon>Prorocentraceae</taxon>
        <taxon>Prorocentrum</taxon>
    </lineage>
</organism>
<feature type="region of interest" description="Disordered" evidence="1">
    <location>
        <begin position="79"/>
        <end position="136"/>
    </location>
</feature>
<evidence type="ECO:0000313" key="2">
    <source>
        <dbReference type="EMBL" id="CAK0836951.1"/>
    </source>
</evidence>
<feature type="non-terminal residue" evidence="2">
    <location>
        <position position="894"/>
    </location>
</feature>
<evidence type="ECO:0000313" key="3">
    <source>
        <dbReference type="Proteomes" id="UP001189429"/>
    </source>
</evidence>
<gene>
    <name evidence="2" type="ORF">PCOR1329_LOCUS33298</name>
</gene>
<dbReference type="EMBL" id="CAUYUJ010013936">
    <property type="protein sequence ID" value="CAK0836951.1"/>
    <property type="molecule type" value="Genomic_DNA"/>
</dbReference>
<proteinExistence type="predicted"/>
<feature type="region of interest" description="Disordered" evidence="1">
    <location>
        <begin position="555"/>
        <end position="574"/>
    </location>
</feature>
<comment type="caution">
    <text evidence="2">The sequence shown here is derived from an EMBL/GenBank/DDBJ whole genome shotgun (WGS) entry which is preliminary data.</text>
</comment>
<feature type="compositionally biased region" description="Basic and acidic residues" evidence="1">
    <location>
        <begin position="105"/>
        <end position="118"/>
    </location>
</feature>